<sequence length="182" mass="21857">MNQLKKASTTLRKIFKGIDIYCKSCDLCCFTYGWILPSETYKYNYENLVEINQKVKCFDSFRKNNNGDRILEEIPRCKFYKNNRCSIQDIKPFDCLLYPIKILYMPNNKKFKIVLSLDCPFIKYLSNAKMLQLENKIIDFFTDLDTDVLAEYLFLVKEWDRITKPKDFPYKVLLYLDEENYV</sequence>
<dbReference type="AlphaFoldDB" id="A0A101HJ25"/>
<gene>
    <name evidence="1" type="ORF">XD93_0110</name>
</gene>
<evidence type="ECO:0008006" key="3">
    <source>
        <dbReference type="Google" id="ProtNLM"/>
    </source>
</evidence>
<comment type="caution">
    <text evidence="1">The sequence shown here is derived from an EMBL/GenBank/DDBJ whole genome shotgun (WGS) entry which is preliminary data.</text>
</comment>
<dbReference type="Proteomes" id="UP000053904">
    <property type="component" value="Unassembled WGS sequence"/>
</dbReference>
<accession>A0A101HJ25</accession>
<dbReference type="EMBL" id="LGGO01000007">
    <property type="protein sequence ID" value="KUK77765.1"/>
    <property type="molecule type" value="Genomic_DNA"/>
</dbReference>
<protein>
    <recommendedName>
        <fullName evidence="3">YkgJ family cysteine cluster protein</fullName>
    </recommendedName>
</protein>
<evidence type="ECO:0000313" key="2">
    <source>
        <dbReference type="Proteomes" id="UP000053904"/>
    </source>
</evidence>
<evidence type="ECO:0000313" key="1">
    <source>
        <dbReference type="EMBL" id="KUK77765.1"/>
    </source>
</evidence>
<proteinExistence type="predicted"/>
<organism evidence="1 2">
    <name type="scientific">candidate division WS6 bacterium 34_10</name>
    <dbReference type="NCBI Taxonomy" id="1641389"/>
    <lineage>
        <taxon>Bacteria</taxon>
        <taxon>Candidatus Dojkabacteria</taxon>
    </lineage>
</organism>
<reference evidence="2" key="1">
    <citation type="journal article" date="2015" name="MBio">
        <title>Genome-Resolved Metagenomic Analysis Reveals Roles for Candidate Phyla and Other Microbial Community Members in Biogeochemical Transformations in Oil Reservoirs.</title>
        <authorList>
            <person name="Hu P."/>
            <person name="Tom L."/>
            <person name="Singh A."/>
            <person name="Thomas B.C."/>
            <person name="Baker B.J."/>
            <person name="Piceno Y.M."/>
            <person name="Andersen G.L."/>
            <person name="Banfield J.F."/>
        </authorList>
    </citation>
    <scope>NUCLEOTIDE SEQUENCE [LARGE SCALE GENOMIC DNA]</scope>
</reference>
<name>A0A101HJ25_9BACT</name>